<dbReference type="EMBL" id="WBWA01000012">
    <property type="protein sequence ID" value="KAB2664479.1"/>
    <property type="molecule type" value="Genomic_DNA"/>
</dbReference>
<dbReference type="InterPro" id="IPR000847">
    <property type="entry name" value="LysR_HTH_N"/>
</dbReference>
<keyword evidence="2" id="KW-0805">Transcription regulation</keyword>
<dbReference type="PROSITE" id="PS50931">
    <property type="entry name" value="HTH_LYSR"/>
    <property type="match status" value="1"/>
</dbReference>
<protein>
    <submittedName>
        <fullName evidence="6">LysR family transcriptional regulator</fullName>
    </submittedName>
</protein>
<evidence type="ECO:0000256" key="3">
    <source>
        <dbReference type="ARBA" id="ARBA00023125"/>
    </source>
</evidence>
<comment type="similarity">
    <text evidence="1">Belongs to the LysR transcriptional regulatory family.</text>
</comment>
<evidence type="ECO:0000313" key="6">
    <source>
        <dbReference type="EMBL" id="KAB2664479.1"/>
    </source>
</evidence>
<proteinExistence type="inferred from homology"/>
<keyword evidence="4" id="KW-0804">Transcription</keyword>
<dbReference type="Gene3D" id="1.10.10.10">
    <property type="entry name" value="Winged helix-like DNA-binding domain superfamily/Winged helix DNA-binding domain"/>
    <property type="match status" value="1"/>
</dbReference>
<gene>
    <name evidence="6" type="ORF">F9K91_13755</name>
</gene>
<dbReference type="Pfam" id="PF00126">
    <property type="entry name" value="HTH_1"/>
    <property type="match status" value="1"/>
</dbReference>
<dbReference type="Proteomes" id="UP000430843">
    <property type="component" value="Unassembled WGS sequence"/>
</dbReference>
<comment type="caution">
    <text evidence="6">The sequence shown here is derived from an EMBL/GenBank/DDBJ whole genome shotgun (WGS) entry which is preliminary data.</text>
</comment>
<evidence type="ECO:0000313" key="7">
    <source>
        <dbReference type="Proteomes" id="UP000430843"/>
    </source>
</evidence>
<dbReference type="InterPro" id="IPR036388">
    <property type="entry name" value="WH-like_DNA-bd_sf"/>
</dbReference>
<dbReference type="CDD" id="cd05466">
    <property type="entry name" value="PBP2_LTTR_substrate"/>
    <property type="match status" value="1"/>
</dbReference>
<dbReference type="PANTHER" id="PTHR30346:SF0">
    <property type="entry name" value="HCA OPERON TRANSCRIPTIONAL ACTIVATOR HCAR"/>
    <property type="match status" value="1"/>
</dbReference>
<evidence type="ECO:0000256" key="2">
    <source>
        <dbReference type="ARBA" id="ARBA00023015"/>
    </source>
</evidence>
<dbReference type="GO" id="GO:0003700">
    <property type="term" value="F:DNA-binding transcription factor activity"/>
    <property type="evidence" value="ECO:0007669"/>
    <property type="project" value="InterPro"/>
</dbReference>
<dbReference type="InterPro" id="IPR036390">
    <property type="entry name" value="WH_DNA-bd_sf"/>
</dbReference>
<dbReference type="PRINTS" id="PR00039">
    <property type="entry name" value="HTHLYSR"/>
</dbReference>
<keyword evidence="3" id="KW-0238">DNA-binding</keyword>
<dbReference type="Pfam" id="PF03466">
    <property type="entry name" value="LysR_substrate"/>
    <property type="match status" value="1"/>
</dbReference>
<dbReference type="SUPFAM" id="SSF46785">
    <property type="entry name" value="Winged helix' DNA-binding domain"/>
    <property type="match status" value="1"/>
</dbReference>
<feature type="domain" description="HTH lysR-type" evidence="5">
    <location>
        <begin position="1"/>
        <end position="60"/>
    </location>
</feature>
<sequence>MKISLVQLRLLEAVAETGSVGAAARRLRLTQSGASQAIATLEKILGIDVLARKRDGAALTAFGQSILADAKAALAAIDRIELQARCSASGAPERLRVAAIPSQLEYVLPGLRKSFQRLYPGIDFSAFEGGHDDVSLWVRDGIADLGITSLPTPELEAREVGREELVVVGRRDDPFMRNDTIAAEDLRDRQLIAAAGCEMIIDRIIHGDGDGDGEMRSEQVRTRDVATVLEMVRHGIGTTLLSEISLPGADLHGLRARRLDPPTFRTVYIVFRADSPVRHLVERFCDIAVDARSRAA</sequence>
<dbReference type="GO" id="GO:0032993">
    <property type="term" value="C:protein-DNA complex"/>
    <property type="evidence" value="ECO:0007669"/>
    <property type="project" value="TreeGrafter"/>
</dbReference>
<dbReference type="RefSeq" id="WP_151677991.1">
    <property type="nucleotide sequence ID" value="NZ_WBWA01000012.1"/>
</dbReference>
<organism evidence="6 7">
    <name type="scientific">Brucella tritici</name>
    <dbReference type="NCBI Taxonomy" id="94626"/>
    <lineage>
        <taxon>Bacteria</taxon>
        <taxon>Pseudomonadati</taxon>
        <taxon>Pseudomonadota</taxon>
        <taxon>Alphaproteobacteria</taxon>
        <taxon>Hyphomicrobiales</taxon>
        <taxon>Brucellaceae</taxon>
        <taxon>Brucella/Ochrobactrum group</taxon>
        <taxon>Brucella</taxon>
    </lineage>
</organism>
<evidence type="ECO:0000259" key="5">
    <source>
        <dbReference type="PROSITE" id="PS50931"/>
    </source>
</evidence>
<evidence type="ECO:0000256" key="1">
    <source>
        <dbReference type="ARBA" id="ARBA00009437"/>
    </source>
</evidence>
<reference evidence="6 7" key="1">
    <citation type="submission" date="2019-09" db="EMBL/GenBank/DDBJ databases">
        <title>Taxonomic organization of the family Brucellaceae based on a phylogenomic approach.</title>
        <authorList>
            <person name="Leclercq S."/>
            <person name="Cloeckaert A."/>
            <person name="Zygmunt M.S."/>
        </authorList>
    </citation>
    <scope>NUCLEOTIDE SEQUENCE [LARGE SCALE GENOMIC DNA]</scope>
    <source>
        <strain evidence="6 7">LMG 18957</strain>
    </source>
</reference>
<dbReference type="Gene3D" id="3.40.190.10">
    <property type="entry name" value="Periplasmic binding protein-like II"/>
    <property type="match status" value="2"/>
</dbReference>
<name>A0A833CKZ7_9HYPH</name>
<dbReference type="AlphaFoldDB" id="A0A833CKZ7"/>
<dbReference type="SUPFAM" id="SSF53850">
    <property type="entry name" value="Periplasmic binding protein-like II"/>
    <property type="match status" value="1"/>
</dbReference>
<accession>A0A833CKZ7</accession>
<evidence type="ECO:0000256" key="4">
    <source>
        <dbReference type="ARBA" id="ARBA00023163"/>
    </source>
</evidence>
<dbReference type="InterPro" id="IPR005119">
    <property type="entry name" value="LysR_subst-bd"/>
</dbReference>
<dbReference type="PANTHER" id="PTHR30346">
    <property type="entry name" value="TRANSCRIPTIONAL DUAL REGULATOR HCAR-RELATED"/>
    <property type="match status" value="1"/>
</dbReference>
<dbReference type="GO" id="GO:0003677">
    <property type="term" value="F:DNA binding"/>
    <property type="evidence" value="ECO:0007669"/>
    <property type="project" value="UniProtKB-KW"/>
</dbReference>
<keyword evidence="7" id="KW-1185">Reference proteome</keyword>